<comment type="function">
    <text evidence="7">Part of the tripartite ATP-independent periplasmic (TRAP) transport system.</text>
</comment>
<protein>
    <recommendedName>
        <fullName evidence="7">TRAP transporter large permease protein</fullName>
    </recommendedName>
</protein>
<dbReference type="InterPro" id="IPR010656">
    <property type="entry name" value="DctM"/>
</dbReference>
<feature type="transmembrane region" description="Helical" evidence="7">
    <location>
        <begin position="100"/>
        <end position="129"/>
    </location>
</feature>
<feature type="transmembrane region" description="Helical" evidence="7">
    <location>
        <begin position="249"/>
        <end position="269"/>
    </location>
</feature>
<feature type="domain" description="TRAP C4-dicarboxylate transport system permease DctM subunit" evidence="8">
    <location>
        <begin position="11"/>
        <end position="430"/>
    </location>
</feature>
<feature type="transmembrane region" description="Helical" evidence="7">
    <location>
        <begin position="418"/>
        <end position="438"/>
    </location>
</feature>
<evidence type="ECO:0000256" key="6">
    <source>
        <dbReference type="ARBA" id="ARBA00023136"/>
    </source>
</evidence>
<dbReference type="RefSeq" id="WP_036734290.1">
    <property type="nucleotide sequence ID" value="NZ_FNNA01000007.1"/>
</dbReference>
<feature type="transmembrane region" description="Helical" evidence="7">
    <location>
        <begin position="321"/>
        <end position="354"/>
    </location>
</feature>
<dbReference type="GO" id="GO:0022857">
    <property type="term" value="F:transmembrane transporter activity"/>
    <property type="evidence" value="ECO:0007669"/>
    <property type="project" value="UniProtKB-UniRule"/>
</dbReference>
<keyword evidence="10" id="KW-1185">Reference proteome</keyword>
<comment type="subunit">
    <text evidence="7">The complex comprises the extracytoplasmic solute receptor protein and the two transmembrane proteins.</text>
</comment>
<keyword evidence="4 7" id="KW-0812">Transmembrane</keyword>
<sequence length="439" mass="45991">MTGIAAGLTGFAVLLALMAIRIPIAVAMLAVGVGGYGLVNGWMPLLAYLKTNTYYQFSTYSLSVIPLFVLMGEFATHAGLSRALYRSAAAFLGHLRGGLAMASIGGCAAFGAICGSSLATAATMGQVALPEMRRYNYSGALATGSLAAGGTLGILIPPSVILVLYALMAEQNIAKMFVAAMVPGILAAIGYMIAVAVFVRLRPDAGPAAPAASWGERLASLKETWSIIVIFGVVIVGMYRGWFTPTEGAAVGAFGAFVLAVVHGGMRLSGLIECLQGTAKTTGMIFLIMLGAEMFNAFLSATQAPMLAAQMIVEAGHSPMLILLAILVLYLAMGCVMDSMSMLLLTIPIFYPIIGGLDFGMSREDTLIWFGILAVVVVEVGLITPPVGMNVFVINGMARDVPMWESFKGVMPFLISDFIRIGILIAFPAITLGLVRVFG</sequence>
<evidence type="ECO:0000313" key="9">
    <source>
        <dbReference type="EMBL" id="SDX46083.1"/>
    </source>
</evidence>
<dbReference type="PIRSF" id="PIRSF006066">
    <property type="entry name" value="HI0050"/>
    <property type="match status" value="1"/>
</dbReference>
<keyword evidence="7" id="KW-0813">Transport</keyword>
<feature type="transmembrane region" description="Helical" evidence="7">
    <location>
        <begin position="366"/>
        <end position="398"/>
    </location>
</feature>
<keyword evidence="2" id="KW-1003">Cell membrane</keyword>
<keyword evidence="3 7" id="KW-0997">Cell inner membrane</keyword>
<dbReference type="Pfam" id="PF06808">
    <property type="entry name" value="DctM"/>
    <property type="match status" value="1"/>
</dbReference>
<dbReference type="GO" id="GO:0005886">
    <property type="term" value="C:plasma membrane"/>
    <property type="evidence" value="ECO:0007669"/>
    <property type="project" value="UniProtKB-SubCell"/>
</dbReference>
<evidence type="ECO:0000259" key="8">
    <source>
        <dbReference type="Pfam" id="PF06808"/>
    </source>
</evidence>
<name>A0A1H3BW16_9RHOB</name>
<evidence type="ECO:0000256" key="2">
    <source>
        <dbReference type="ARBA" id="ARBA00022475"/>
    </source>
</evidence>
<dbReference type="InterPro" id="IPR004681">
    <property type="entry name" value="TRAP_DctM"/>
</dbReference>
<dbReference type="PANTHER" id="PTHR33362">
    <property type="entry name" value="SIALIC ACID TRAP TRANSPORTER PERMEASE PROTEIN SIAT-RELATED"/>
    <property type="match status" value="1"/>
</dbReference>
<feature type="transmembrane region" description="Helical" evidence="7">
    <location>
        <begin position="60"/>
        <end position="80"/>
    </location>
</feature>
<dbReference type="EMBL" id="FNNA01000007">
    <property type="protein sequence ID" value="SDX46083.1"/>
    <property type="molecule type" value="Genomic_DNA"/>
</dbReference>
<proteinExistence type="inferred from homology"/>
<feature type="transmembrane region" description="Helical" evidence="7">
    <location>
        <begin position="224"/>
        <end position="243"/>
    </location>
</feature>
<organism evidence="9 10">
    <name type="scientific">Paracoccus sanguinis</name>
    <dbReference type="NCBI Taxonomy" id="1545044"/>
    <lineage>
        <taxon>Bacteria</taxon>
        <taxon>Pseudomonadati</taxon>
        <taxon>Pseudomonadota</taxon>
        <taxon>Alphaproteobacteria</taxon>
        <taxon>Rhodobacterales</taxon>
        <taxon>Paracoccaceae</taxon>
        <taxon>Paracoccus</taxon>
    </lineage>
</organism>
<dbReference type="OrthoDB" id="9790209at2"/>
<feature type="transmembrane region" description="Helical" evidence="7">
    <location>
        <begin position="281"/>
        <end position="301"/>
    </location>
</feature>
<evidence type="ECO:0000256" key="3">
    <source>
        <dbReference type="ARBA" id="ARBA00022519"/>
    </source>
</evidence>
<comment type="similarity">
    <text evidence="7">Belongs to the TRAP transporter large permease family.</text>
</comment>
<dbReference type="PANTHER" id="PTHR33362:SF5">
    <property type="entry name" value="C4-DICARBOXYLATE TRAP TRANSPORTER LARGE PERMEASE PROTEIN DCTM"/>
    <property type="match status" value="1"/>
</dbReference>
<feature type="transmembrane region" description="Helical" evidence="7">
    <location>
        <begin position="141"/>
        <end position="167"/>
    </location>
</feature>
<accession>A0A1H3BW16</accession>
<evidence type="ECO:0000256" key="5">
    <source>
        <dbReference type="ARBA" id="ARBA00022989"/>
    </source>
</evidence>
<feature type="transmembrane region" description="Helical" evidence="7">
    <location>
        <begin position="173"/>
        <end position="199"/>
    </location>
</feature>
<keyword evidence="6 7" id="KW-0472">Membrane</keyword>
<evidence type="ECO:0000313" key="10">
    <source>
        <dbReference type="Proteomes" id="UP000182944"/>
    </source>
</evidence>
<keyword evidence="5 7" id="KW-1133">Transmembrane helix</keyword>
<dbReference type="Proteomes" id="UP000182944">
    <property type="component" value="Unassembled WGS sequence"/>
</dbReference>
<feature type="transmembrane region" description="Helical" evidence="7">
    <location>
        <begin position="29"/>
        <end position="48"/>
    </location>
</feature>
<comment type="subcellular location">
    <subcellularLocation>
        <location evidence="1 7">Cell inner membrane</location>
        <topology evidence="1 7">Multi-pass membrane protein</topology>
    </subcellularLocation>
</comment>
<evidence type="ECO:0000256" key="1">
    <source>
        <dbReference type="ARBA" id="ARBA00004429"/>
    </source>
</evidence>
<evidence type="ECO:0000256" key="4">
    <source>
        <dbReference type="ARBA" id="ARBA00022692"/>
    </source>
</evidence>
<evidence type="ECO:0000256" key="7">
    <source>
        <dbReference type="RuleBase" id="RU369079"/>
    </source>
</evidence>
<dbReference type="STRING" id="1545044.SAMN05444276_1072"/>
<dbReference type="AlphaFoldDB" id="A0A1H3BW16"/>
<gene>
    <name evidence="9" type="ORF">SAMN05444276_1072</name>
</gene>
<dbReference type="NCBIfam" id="TIGR00786">
    <property type="entry name" value="dctM"/>
    <property type="match status" value="1"/>
</dbReference>
<reference evidence="10" key="1">
    <citation type="submission" date="2016-10" db="EMBL/GenBank/DDBJ databases">
        <authorList>
            <person name="Varghese N."/>
            <person name="Submissions S."/>
        </authorList>
    </citation>
    <scope>NUCLEOTIDE SEQUENCE [LARGE SCALE GENOMIC DNA]</scope>
    <source>
        <strain evidence="10">DSM 29303</strain>
    </source>
</reference>